<organism evidence="5 6">
    <name type="scientific">Luteolibacter rhizosphaerae</name>
    <dbReference type="NCBI Taxonomy" id="2989719"/>
    <lineage>
        <taxon>Bacteria</taxon>
        <taxon>Pseudomonadati</taxon>
        <taxon>Verrucomicrobiota</taxon>
        <taxon>Verrucomicrobiia</taxon>
        <taxon>Verrucomicrobiales</taxon>
        <taxon>Verrucomicrobiaceae</taxon>
        <taxon>Luteolibacter</taxon>
    </lineage>
</organism>
<evidence type="ECO:0000256" key="1">
    <source>
        <dbReference type="ARBA" id="ARBA00023015"/>
    </source>
</evidence>
<dbReference type="InterPro" id="IPR046335">
    <property type="entry name" value="LacI/GalR-like_sensor"/>
</dbReference>
<dbReference type="InterPro" id="IPR000843">
    <property type="entry name" value="HTH_LacI"/>
</dbReference>
<dbReference type="EMBL" id="JAPDDR010000014">
    <property type="protein sequence ID" value="MCW1916330.1"/>
    <property type="molecule type" value="Genomic_DNA"/>
</dbReference>
<keyword evidence="1" id="KW-0805">Transcription regulation</keyword>
<keyword evidence="2" id="KW-0238">DNA-binding</keyword>
<dbReference type="CDD" id="cd01392">
    <property type="entry name" value="HTH_LacI"/>
    <property type="match status" value="1"/>
</dbReference>
<dbReference type="PROSITE" id="PS50932">
    <property type="entry name" value="HTH_LACI_2"/>
    <property type="match status" value="1"/>
</dbReference>
<dbReference type="Pfam" id="PF00356">
    <property type="entry name" value="LacI"/>
    <property type="match status" value="1"/>
</dbReference>
<gene>
    <name evidence="5" type="ORF">OJ996_22265</name>
</gene>
<dbReference type="Gene3D" id="1.10.260.40">
    <property type="entry name" value="lambda repressor-like DNA-binding domains"/>
    <property type="match status" value="1"/>
</dbReference>
<dbReference type="RefSeq" id="WP_264515904.1">
    <property type="nucleotide sequence ID" value="NZ_JAPDDR010000014.1"/>
</dbReference>
<dbReference type="SUPFAM" id="SSF47413">
    <property type="entry name" value="lambda repressor-like DNA-binding domains"/>
    <property type="match status" value="1"/>
</dbReference>
<dbReference type="Gene3D" id="3.40.50.2300">
    <property type="match status" value="2"/>
</dbReference>
<accession>A0ABT3G920</accession>
<comment type="caution">
    <text evidence="5">The sequence shown here is derived from an EMBL/GenBank/DDBJ whole genome shotgun (WGS) entry which is preliminary data.</text>
</comment>
<dbReference type="SUPFAM" id="SSF53822">
    <property type="entry name" value="Periplasmic binding protein-like I"/>
    <property type="match status" value="1"/>
</dbReference>
<evidence type="ECO:0000259" key="4">
    <source>
        <dbReference type="PROSITE" id="PS50932"/>
    </source>
</evidence>
<proteinExistence type="predicted"/>
<evidence type="ECO:0000256" key="3">
    <source>
        <dbReference type="ARBA" id="ARBA00023163"/>
    </source>
</evidence>
<dbReference type="InterPro" id="IPR010982">
    <property type="entry name" value="Lambda_DNA-bd_dom_sf"/>
</dbReference>
<dbReference type="CDD" id="cd06267">
    <property type="entry name" value="PBP1_LacI_sugar_binding-like"/>
    <property type="match status" value="1"/>
</dbReference>
<dbReference type="InterPro" id="IPR028082">
    <property type="entry name" value="Peripla_BP_I"/>
</dbReference>
<keyword evidence="6" id="KW-1185">Reference proteome</keyword>
<feature type="domain" description="HTH lacI-type" evidence="4">
    <location>
        <begin position="5"/>
        <end position="61"/>
    </location>
</feature>
<name>A0ABT3G920_9BACT</name>
<sequence length="349" mass="37826">MTKRIRLKDVAERAGVAVNTASTILNRRPNSWASKETEARVFQAAKELGYRPSKTARALRSGRYHTIGLLIQDLTNPFFSTLADELEAAVEERGYNLLVENCRSSLVREKQLFADLGDLEVDGSVLWLSDNEVFRPELAEMAQANHPLVALGNGIPEKQLPVDAVLSDFTQGLAEAVDALCGLGHKRFAFLSALAEGQADGSRPRLFQEMLAARGIAAANIDILRTGHTVESACETFAGFLRKRPDKRPTALLAMNDLAAIGAMRAAIEAGMQIPADLSVVGVDDVPLCSYLPVTLTSIRQRYKAITRTAADLLISRIESAGEIAPRQEVFATVYTPRQSTGPAKVAAP</sequence>
<evidence type="ECO:0000313" key="6">
    <source>
        <dbReference type="Proteomes" id="UP001165653"/>
    </source>
</evidence>
<dbReference type="Proteomes" id="UP001165653">
    <property type="component" value="Unassembled WGS sequence"/>
</dbReference>
<dbReference type="PANTHER" id="PTHR30146">
    <property type="entry name" value="LACI-RELATED TRANSCRIPTIONAL REPRESSOR"/>
    <property type="match status" value="1"/>
</dbReference>
<dbReference type="Pfam" id="PF13377">
    <property type="entry name" value="Peripla_BP_3"/>
    <property type="match status" value="1"/>
</dbReference>
<evidence type="ECO:0000256" key="2">
    <source>
        <dbReference type="ARBA" id="ARBA00023125"/>
    </source>
</evidence>
<reference evidence="5" key="1">
    <citation type="submission" date="2022-10" db="EMBL/GenBank/DDBJ databases">
        <title>Luteolibacter sp. GHJ8, whole genome shotgun sequencing project.</title>
        <authorList>
            <person name="Zhao G."/>
            <person name="Shen L."/>
        </authorList>
    </citation>
    <scope>NUCLEOTIDE SEQUENCE</scope>
    <source>
        <strain evidence="5">GHJ8</strain>
    </source>
</reference>
<keyword evidence="3" id="KW-0804">Transcription</keyword>
<dbReference type="SMART" id="SM00354">
    <property type="entry name" value="HTH_LACI"/>
    <property type="match status" value="1"/>
</dbReference>
<protein>
    <submittedName>
        <fullName evidence="5">LacI family transcriptional regulator</fullName>
    </submittedName>
</protein>
<dbReference type="PANTHER" id="PTHR30146:SF109">
    <property type="entry name" value="HTH-TYPE TRANSCRIPTIONAL REGULATOR GALS"/>
    <property type="match status" value="1"/>
</dbReference>
<evidence type="ECO:0000313" key="5">
    <source>
        <dbReference type="EMBL" id="MCW1916330.1"/>
    </source>
</evidence>